<dbReference type="GeneID" id="8231336"/>
<dbReference type="FunFam" id="3.30.160.60:FF:001498">
    <property type="entry name" value="Zinc finger protein 404"/>
    <property type="match status" value="1"/>
</dbReference>
<feature type="domain" description="C2H2-type" evidence="8">
    <location>
        <begin position="7"/>
        <end position="36"/>
    </location>
</feature>
<evidence type="ECO:0000259" key="8">
    <source>
        <dbReference type="PROSITE" id="PS50157"/>
    </source>
</evidence>
<name>E0VC32_PEDHC</name>
<keyword evidence="5" id="KW-0862">Zinc</keyword>
<evidence type="ECO:0000256" key="2">
    <source>
        <dbReference type="ARBA" id="ARBA00022723"/>
    </source>
</evidence>
<gene>
    <name evidence="10" type="primary">8231336</name>
    <name evidence="9" type="ORF">Phum_PHUM077940</name>
</gene>
<evidence type="ECO:0000313" key="9">
    <source>
        <dbReference type="EMBL" id="EEB10938.1"/>
    </source>
</evidence>
<comment type="subcellular location">
    <subcellularLocation>
        <location evidence="1">Nucleus</location>
    </subcellularLocation>
</comment>
<dbReference type="KEGG" id="phu:Phum_PHUM077940"/>
<dbReference type="Gene3D" id="3.30.160.60">
    <property type="entry name" value="Classic Zinc Finger"/>
    <property type="match status" value="7"/>
</dbReference>
<dbReference type="HOGENOM" id="CLU_413521_0_0_1"/>
<dbReference type="GO" id="GO:0008270">
    <property type="term" value="F:zinc ion binding"/>
    <property type="evidence" value="ECO:0007669"/>
    <property type="project" value="UniProtKB-KW"/>
</dbReference>
<keyword evidence="6" id="KW-0539">Nucleus</keyword>
<feature type="domain" description="C2H2-type" evidence="8">
    <location>
        <begin position="487"/>
        <end position="514"/>
    </location>
</feature>
<evidence type="ECO:0000256" key="7">
    <source>
        <dbReference type="PROSITE-ProRule" id="PRU00042"/>
    </source>
</evidence>
<dbReference type="SUPFAM" id="SSF57667">
    <property type="entry name" value="beta-beta-alpha zinc fingers"/>
    <property type="match status" value="5"/>
</dbReference>
<sequence>MQEKDSFKCGRCKIQFEQLSQFIDHKRTLCKSPETPMSDISTKLLMELPESSSLEKTYLISLDNNFKHDNAKENVIQFMRDDQPSENEPVTFLISENQLDIDNSSATISSQIFIPAKIPQENNSVYIANSECNKGTESIIINTDNCAKLNSDNIILSNSVENEPLDIEFFLTQSTIDTKQNDTVILTNFQNISTENNISQNSDGIVSVNDSHNTSQINENLLKLIYEQLSNKNNSHDTLTNFVKIDKKNLDKIKSKLECSFCGKEFEKQFNLQQHERIHTGERPFQCIICGRAFSQKSNVRKHMIRHKVWPQAQKTLKIDNDHTESTLSQEFLDQIDYSCQYCSLSFKSYSQYKKHLSVHSNFKVYRCIQKGCNETFSDLDEFLLHSKIHSSAEFRCHICLKAFTSLDDLGAHQYDHDLSGKNKKEFDVKLKCKICHAQFKTLESLKNHMAVDSHNYECVHCRNVFSSERFLRRHLATHLDPSESKYKCMKCKKTFRTQKYLNNHAFVHSEEKPFNCEHCDKQFASKYRLKRHLAIHLNQYFECPFKAFLGCFKTFYRKDKLRDHIATHSSVRLKTCQICSKTFSSLLKLNQHLKKDHKIIKSKKISRCLNCFQSFRKQKQLMQHHCTVGERKIKANTEISDHQTEGTENVSNIEIIMFCLIDY</sequence>
<reference evidence="10" key="3">
    <citation type="submission" date="2021-02" db="UniProtKB">
        <authorList>
            <consortium name="EnsemblMetazoa"/>
        </authorList>
    </citation>
    <scope>IDENTIFICATION</scope>
    <source>
        <strain evidence="10">USDA</strain>
    </source>
</reference>
<dbReference type="EMBL" id="DS235045">
    <property type="protein sequence ID" value="EEB10938.1"/>
    <property type="molecule type" value="Genomic_DNA"/>
</dbReference>
<dbReference type="GO" id="GO:0005634">
    <property type="term" value="C:nucleus"/>
    <property type="evidence" value="ECO:0007669"/>
    <property type="project" value="UniProtKB-SubCell"/>
</dbReference>
<feature type="domain" description="C2H2-type" evidence="8">
    <location>
        <begin position="366"/>
        <end position="395"/>
    </location>
</feature>
<organism>
    <name type="scientific">Pediculus humanus subsp. corporis</name>
    <name type="common">Body louse</name>
    <dbReference type="NCBI Taxonomy" id="121224"/>
    <lineage>
        <taxon>Eukaryota</taxon>
        <taxon>Metazoa</taxon>
        <taxon>Ecdysozoa</taxon>
        <taxon>Arthropoda</taxon>
        <taxon>Hexapoda</taxon>
        <taxon>Insecta</taxon>
        <taxon>Pterygota</taxon>
        <taxon>Neoptera</taxon>
        <taxon>Paraneoptera</taxon>
        <taxon>Psocodea</taxon>
        <taxon>Troctomorpha</taxon>
        <taxon>Phthiraptera</taxon>
        <taxon>Anoplura</taxon>
        <taxon>Pediculidae</taxon>
        <taxon>Pediculus</taxon>
    </lineage>
</organism>
<dbReference type="RefSeq" id="XP_002423676.1">
    <property type="nucleotide sequence ID" value="XM_002423631.1"/>
</dbReference>
<dbReference type="PANTHER" id="PTHR24379">
    <property type="entry name" value="KRAB AND ZINC FINGER DOMAIN-CONTAINING"/>
    <property type="match status" value="1"/>
</dbReference>
<feature type="domain" description="C2H2-type" evidence="8">
    <location>
        <begin position="257"/>
        <end position="284"/>
    </location>
</feature>
<dbReference type="Pfam" id="PF13894">
    <property type="entry name" value="zf-C2H2_4"/>
    <property type="match status" value="2"/>
</dbReference>
<keyword evidence="2" id="KW-0479">Metal-binding</keyword>
<evidence type="ECO:0000313" key="10">
    <source>
        <dbReference type="EnsemblMetazoa" id="PHUM077940-PA"/>
    </source>
</evidence>
<proteinExistence type="predicted"/>
<dbReference type="PROSITE" id="PS50157">
    <property type="entry name" value="ZINC_FINGER_C2H2_2"/>
    <property type="match status" value="11"/>
</dbReference>
<dbReference type="Pfam" id="PF13912">
    <property type="entry name" value="zf-C2H2_6"/>
    <property type="match status" value="2"/>
</dbReference>
<dbReference type="FunFam" id="3.30.160.60:FF:000630">
    <property type="entry name" value="Zinc finger protein 180"/>
    <property type="match status" value="1"/>
</dbReference>
<feature type="domain" description="C2H2-type" evidence="8">
    <location>
        <begin position="457"/>
        <end position="484"/>
    </location>
</feature>
<dbReference type="CTD" id="8231336"/>
<dbReference type="Pfam" id="PF00096">
    <property type="entry name" value="zf-C2H2"/>
    <property type="match status" value="5"/>
</dbReference>
<feature type="domain" description="C2H2-type" evidence="8">
    <location>
        <begin position="338"/>
        <end position="365"/>
    </location>
</feature>
<feature type="domain" description="C2H2-type" evidence="8">
    <location>
        <begin position="285"/>
        <end position="307"/>
    </location>
</feature>
<evidence type="ECO:0000313" key="11">
    <source>
        <dbReference type="Proteomes" id="UP000009046"/>
    </source>
</evidence>
<dbReference type="eggNOG" id="KOG1721">
    <property type="taxonomic scope" value="Eukaryota"/>
</dbReference>
<dbReference type="PANTHER" id="PTHR24379:SF121">
    <property type="entry name" value="C2H2-TYPE DOMAIN-CONTAINING PROTEIN"/>
    <property type="match status" value="1"/>
</dbReference>
<dbReference type="FunFam" id="3.30.160.60:FF:001325">
    <property type="entry name" value="zinc finger protein 200"/>
    <property type="match status" value="1"/>
</dbReference>
<dbReference type="InterPro" id="IPR036236">
    <property type="entry name" value="Znf_C2H2_sf"/>
</dbReference>
<dbReference type="EnsemblMetazoa" id="PHUM077940-RA">
    <property type="protein sequence ID" value="PHUM077940-PA"/>
    <property type="gene ID" value="PHUM077940"/>
</dbReference>
<feature type="domain" description="C2H2-type" evidence="8">
    <location>
        <begin position="542"/>
        <end position="574"/>
    </location>
</feature>
<dbReference type="EMBL" id="AAZO01000930">
    <property type="status" value="NOT_ANNOTATED_CDS"/>
    <property type="molecule type" value="Genomic_DNA"/>
</dbReference>
<dbReference type="SMART" id="SM00355">
    <property type="entry name" value="ZnF_C2H2"/>
    <property type="match status" value="12"/>
</dbReference>
<protein>
    <submittedName>
        <fullName evidence="9 10">Zinc finger protein, putative</fullName>
    </submittedName>
</protein>
<dbReference type="PROSITE" id="PS00028">
    <property type="entry name" value="ZINC_FINGER_C2H2_1"/>
    <property type="match status" value="10"/>
</dbReference>
<dbReference type="AlphaFoldDB" id="E0VC32"/>
<accession>E0VC32</accession>
<evidence type="ECO:0000256" key="6">
    <source>
        <dbReference type="ARBA" id="ARBA00023242"/>
    </source>
</evidence>
<evidence type="ECO:0000256" key="1">
    <source>
        <dbReference type="ARBA" id="ARBA00004123"/>
    </source>
</evidence>
<evidence type="ECO:0000256" key="4">
    <source>
        <dbReference type="ARBA" id="ARBA00022771"/>
    </source>
</evidence>
<reference evidence="9" key="1">
    <citation type="submission" date="2007-04" db="EMBL/GenBank/DDBJ databases">
        <title>Annotation of Pediculus humanus corporis strain USDA.</title>
        <authorList>
            <person name="Kirkness E."/>
            <person name="Hannick L."/>
            <person name="Hass B."/>
            <person name="Bruggner R."/>
            <person name="Lawson D."/>
            <person name="Bidwell S."/>
            <person name="Joardar V."/>
            <person name="Caler E."/>
            <person name="Walenz B."/>
            <person name="Inman J."/>
            <person name="Schobel S."/>
            <person name="Galinsky K."/>
            <person name="Amedeo P."/>
            <person name="Strausberg R."/>
        </authorList>
    </citation>
    <scope>NUCLEOTIDE SEQUENCE</scope>
    <source>
        <strain evidence="9">USDA</strain>
    </source>
</reference>
<feature type="domain" description="C2H2-type" evidence="8">
    <location>
        <begin position="395"/>
        <end position="417"/>
    </location>
</feature>
<dbReference type="OrthoDB" id="10064525at2759"/>
<keyword evidence="3" id="KW-0677">Repeat</keyword>
<dbReference type="OMA" id="YIANSEC"/>
<evidence type="ECO:0000256" key="5">
    <source>
        <dbReference type="ARBA" id="ARBA00022833"/>
    </source>
</evidence>
<dbReference type="InParanoid" id="E0VC32"/>
<dbReference type="Proteomes" id="UP000009046">
    <property type="component" value="Unassembled WGS sequence"/>
</dbReference>
<feature type="domain" description="C2H2-type" evidence="8">
    <location>
        <begin position="575"/>
        <end position="603"/>
    </location>
</feature>
<feature type="domain" description="C2H2-type" evidence="8">
    <location>
        <begin position="515"/>
        <end position="542"/>
    </location>
</feature>
<keyword evidence="4 7" id="KW-0863">Zinc-finger</keyword>
<evidence type="ECO:0000256" key="3">
    <source>
        <dbReference type="ARBA" id="ARBA00022737"/>
    </source>
</evidence>
<keyword evidence="11" id="KW-1185">Reference proteome</keyword>
<reference evidence="9" key="2">
    <citation type="submission" date="2007-04" db="EMBL/GenBank/DDBJ databases">
        <title>The genome of the human body louse.</title>
        <authorList>
            <consortium name="The Human Body Louse Genome Consortium"/>
            <person name="Kirkness E."/>
            <person name="Walenz B."/>
            <person name="Hass B."/>
            <person name="Bruggner R."/>
            <person name="Strausberg R."/>
        </authorList>
    </citation>
    <scope>NUCLEOTIDE SEQUENCE</scope>
    <source>
        <strain evidence="9">USDA</strain>
    </source>
</reference>
<dbReference type="VEuPathDB" id="VectorBase:PHUM077940"/>
<dbReference type="InterPro" id="IPR013087">
    <property type="entry name" value="Znf_C2H2_type"/>
</dbReference>